<keyword evidence="3" id="KW-1185">Reference proteome</keyword>
<reference evidence="2 3" key="1">
    <citation type="submission" date="2019-02" db="EMBL/GenBank/DDBJ databases">
        <title>Deep-cultivation of Planctomycetes and their phenomic and genomic characterization uncovers novel biology.</title>
        <authorList>
            <person name="Wiegand S."/>
            <person name="Jogler M."/>
            <person name="Boedeker C."/>
            <person name="Pinto D."/>
            <person name="Vollmers J."/>
            <person name="Rivas-Marin E."/>
            <person name="Kohn T."/>
            <person name="Peeters S.H."/>
            <person name="Heuer A."/>
            <person name="Rast P."/>
            <person name="Oberbeckmann S."/>
            <person name="Bunk B."/>
            <person name="Jeske O."/>
            <person name="Meyerdierks A."/>
            <person name="Storesund J.E."/>
            <person name="Kallscheuer N."/>
            <person name="Luecker S."/>
            <person name="Lage O.M."/>
            <person name="Pohl T."/>
            <person name="Merkel B.J."/>
            <person name="Hornburger P."/>
            <person name="Mueller R.-W."/>
            <person name="Bruemmer F."/>
            <person name="Labrenz M."/>
            <person name="Spormann A.M."/>
            <person name="Op den Camp H."/>
            <person name="Overmann J."/>
            <person name="Amann R."/>
            <person name="Jetten M.S.M."/>
            <person name="Mascher T."/>
            <person name="Medema M.H."/>
            <person name="Devos D.P."/>
            <person name="Kaster A.-K."/>
            <person name="Ovreas L."/>
            <person name="Rohde M."/>
            <person name="Galperin M.Y."/>
            <person name="Jogler C."/>
        </authorList>
    </citation>
    <scope>NUCLEOTIDE SEQUENCE [LARGE SCALE GENOMIC DNA]</scope>
    <source>
        <strain evidence="2 3">ETA_A1</strain>
    </source>
</reference>
<dbReference type="RefSeq" id="WP_145240278.1">
    <property type="nucleotide sequence ID" value="NZ_CP036273.1"/>
</dbReference>
<dbReference type="EMBL" id="CP036273">
    <property type="protein sequence ID" value="QDU21380.1"/>
    <property type="molecule type" value="Genomic_DNA"/>
</dbReference>
<name>A0A517XV37_9BACT</name>
<protein>
    <submittedName>
        <fullName evidence="2">Uncharacterized protein</fullName>
    </submittedName>
</protein>
<accession>A0A517XV37</accession>
<dbReference type="AlphaFoldDB" id="A0A517XV37"/>
<organism evidence="2 3">
    <name type="scientific">Urbifossiella limnaea</name>
    <dbReference type="NCBI Taxonomy" id="2528023"/>
    <lineage>
        <taxon>Bacteria</taxon>
        <taxon>Pseudomonadati</taxon>
        <taxon>Planctomycetota</taxon>
        <taxon>Planctomycetia</taxon>
        <taxon>Gemmatales</taxon>
        <taxon>Gemmataceae</taxon>
        <taxon>Urbifossiella</taxon>
    </lineage>
</organism>
<dbReference type="Proteomes" id="UP000319576">
    <property type="component" value="Chromosome"/>
</dbReference>
<dbReference type="OrthoDB" id="1847670at2"/>
<proteinExistence type="predicted"/>
<dbReference type="KEGG" id="uli:ETAA1_33470"/>
<evidence type="ECO:0000313" key="3">
    <source>
        <dbReference type="Proteomes" id="UP000319576"/>
    </source>
</evidence>
<evidence type="ECO:0000313" key="2">
    <source>
        <dbReference type="EMBL" id="QDU21380.1"/>
    </source>
</evidence>
<feature type="region of interest" description="Disordered" evidence="1">
    <location>
        <begin position="269"/>
        <end position="292"/>
    </location>
</feature>
<sequence length="292" mass="32204">MNGWAWKVSEAGYGWELPKDGGGTPVLVVSRPWPNRVYVPAAEQPALFRVFAELAPEPQAMLDFANAYGHLGDFLWLAGGGLAPDRAGGADPLNDALVRRTGLAPDRLGRERAETVSFWKAQIEAMRAPCLLWERVAEGKDDPDLTARVAEAVDQGCRERVECRFSYDARGRTAGWSRTPVDLLGALWLQFADTVAGNKRTRRCSVCDRWFLVATGAGRTDKEHCSLACRQKAYRKRKQDAIDLYATGMHPREIASKLGSDFDTVKGWLKGQSGGENSTDDEVKPLRPGLDL</sequence>
<evidence type="ECO:0000256" key="1">
    <source>
        <dbReference type="SAM" id="MobiDB-lite"/>
    </source>
</evidence>
<gene>
    <name evidence="2" type="ORF">ETAA1_33470</name>
</gene>